<dbReference type="InterPro" id="IPR044946">
    <property type="entry name" value="Restrct_endonuc_typeI_TRD_sf"/>
</dbReference>
<evidence type="ECO:0000313" key="12">
    <source>
        <dbReference type="Proteomes" id="UP001168528"/>
    </source>
</evidence>
<feature type="coiled-coil region" evidence="9">
    <location>
        <begin position="730"/>
        <end position="768"/>
    </location>
</feature>
<dbReference type="SUPFAM" id="SSF53335">
    <property type="entry name" value="S-adenosyl-L-methionine-dependent methyltransferases"/>
    <property type="match status" value="1"/>
</dbReference>
<dbReference type="Gene3D" id="3.40.50.150">
    <property type="entry name" value="Vaccinia Virus protein VP39"/>
    <property type="match status" value="1"/>
</dbReference>
<dbReference type="Gene3D" id="3.30.565.10">
    <property type="entry name" value="Histidine kinase-like ATPase, C-terminal domain"/>
    <property type="match status" value="1"/>
</dbReference>
<keyword evidence="9" id="KW-0175">Coiled coil</keyword>
<comment type="catalytic activity">
    <reaction evidence="8">
        <text>a 2'-deoxyadenosine in DNA + S-adenosyl-L-methionine = an N(6)-methyl-2'-deoxyadenosine in DNA + S-adenosyl-L-homocysteine + H(+)</text>
        <dbReference type="Rhea" id="RHEA:15197"/>
        <dbReference type="Rhea" id="RHEA-COMP:12418"/>
        <dbReference type="Rhea" id="RHEA-COMP:12419"/>
        <dbReference type="ChEBI" id="CHEBI:15378"/>
        <dbReference type="ChEBI" id="CHEBI:57856"/>
        <dbReference type="ChEBI" id="CHEBI:59789"/>
        <dbReference type="ChEBI" id="CHEBI:90615"/>
        <dbReference type="ChEBI" id="CHEBI:90616"/>
        <dbReference type="EC" id="2.1.1.72"/>
    </reaction>
</comment>
<dbReference type="PANTHER" id="PTHR42933">
    <property type="entry name" value="SLR6095 PROTEIN"/>
    <property type="match status" value="1"/>
</dbReference>
<dbReference type="InterPro" id="IPR029063">
    <property type="entry name" value="SAM-dependent_MTases_sf"/>
</dbReference>
<keyword evidence="6" id="KW-0680">Restriction system</keyword>
<comment type="similarity">
    <text evidence="1">Belongs to the N(4)/N(6)-methyltransferase family.</text>
</comment>
<evidence type="ECO:0000256" key="1">
    <source>
        <dbReference type="ARBA" id="ARBA00006594"/>
    </source>
</evidence>
<feature type="coiled-coil region" evidence="9">
    <location>
        <begin position="648"/>
        <end position="675"/>
    </location>
</feature>
<organism evidence="11 12">
    <name type="scientific">Rhodocytophaga aerolata</name>
    <dbReference type="NCBI Taxonomy" id="455078"/>
    <lineage>
        <taxon>Bacteria</taxon>
        <taxon>Pseudomonadati</taxon>
        <taxon>Bacteroidota</taxon>
        <taxon>Cytophagia</taxon>
        <taxon>Cytophagales</taxon>
        <taxon>Rhodocytophagaceae</taxon>
        <taxon>Rhodocytophaga</taxon>
    </lineage>
</organism>
<evidence type="ECO:0000256" key="2">
    <source>
        <dbReference type="ARBA" id="ARBA00011900"/>
    </source>
</evidence>
<evidence type="ECO:0000256" key="4">
    <source>
        <dbReference type="ARBA" id="ARBA00022679"/>
    </source>
</evidence>
<keyword evidence="12" id="KW-1185">Reference proteome</keyword>
<dbReference type="InterPro" id="IPR036890">
    <property type="entry name" value="HATPase_C_sf"/>
</dbReference>
<proteinExistence type="inferred from homology"/>
<reference evidence="11" key="1">
    <citation type="submission" date="2023-07" db="EMBL/GenBank/DDBJ databases">
        <title>The genome sequence of Rhodocytophaga aerolata KACC 12507.</title>
        <authorList>
            <person name="Zhang X."/>
        </authorList>
    </citation>
    <scope>NUCLEOTIDE SEQUENCE</scope>
    <source>
        <strain evidence="11">KACC 12507</strain>
    </source>
</reference>
<dbReference type="PRINTS" id="PR00507">
    <property type="entry name" value="N12N6MTFRASE"/>
</dbReference>
<keyword evidence="5" id="KW-0949">S-adenosyl-L-methionine</keyword>
<keyword evidence="4" id="KW-0808">Transferase</keyword>
<keyword evidence="7" id="KW-0238">DNA-binding</keyword>
<evidence type="ECO:0000256" key="9">
    <source>
        <dbReference type="SAM" id="Coils"/>
    </source>
</evidence>
<evidence type="ECO:0000256" key="3">
    <source>
        <dbReference type="ARBA" id="ARBA00022603"/>
    </source>
</evidence>
<dbReference type="GO" id="GO:0032259">
    <property type="term" value="P:methylation"/>
    <property type="evidence" value="ECO:0007669"/>
    <property type="project" value="UniProtKB-KW"/>
</dbReference>
<dbReference type="Gene3D" id="3.90.220.20">
    <property type="entry name" value="DNA methylase specificity domains"/>
    <property type="match status" value="1"/>
</dbReference>
<keyword evidence="3 11" id="KW-0489">Methyltransferase</keyword>
<dbReference type="InterPro" id="IPR003356">
    <property type="entry name" value="DNA_methylase_A-5"/>
</dbReference>
<evidence type="ECO:0000256" key="5">
    <source>
        <dbReference type="ARBA" id="ARBA00022691"/>
    </source>
</evidence>
<dbReference type="GO" id="GO:0008168">
    <property type="term" value="F:methyltransferase activity"/>
    <property type="evidence" value="ECO:0007669"/>
    <property type="project" value="UniProtKB-KW"/>
</dbReference>
<name>A0ABT8RG81_9BACT</name>
<dbReference type="Proteomes" id="UP001168528">
    <property type="component" value="Unassembled WGS sequence"/>
</dbReference>
<accession>A0ABT8RG81</accession>
<evidence type="ECO:0000313" key="11">
    <source>
        <dbReference type="EMBL" id="MDO1450354.1"/>
    </source>
</evidence>
<dbReference type="PANTHER" id="PTHR42933:SF3">
    <property type="entry name" value="TYPE I RESTRICTION ENZYME MJAVIII METHYLASE SUBUNIT"/>
    <property type="match status" value="1"/>
</dbReference>
<sequence>MTLHEAIVEVLEDLGHPLSTRHIADEVNRRRLYQRGDGEPVPSSQISARVRNYPNLFLIENNRIRLVKESVNKKSTDYEKMFTQLADFSRNLGYSVRNLVPAFIFAARISHLNNQPISVDSKLSYIEITHLLNDINISKVFKGSLSSIINEIKNLDENTSQKIIDIINNYDLSIKSVNQDNFGPYFENFIYSFQNPNLAKSQYSSPKVLKILIAKLIDNFDGVVYDPALGLGGFFTAILNELQNKNQLGTANNLELIGQEIDETVRACAIMNLHMHGYFQAEIFGGNSIDEPAIGYNAADLIVSDLPFGNRIFDNQIVSKGRNSSLYGSQKVEVIFLEMIISRLANRGKAIIVIPDGILFSKDTNSKRVRELLVKQDMLEAVISLPAGIKLPFTGVKTSLLIFRNGKNMNHEKVLFINSDSNENKYQGLSKKEFGRETINFDTIQKIYFEFREEENISRVVEKDEIITNDFDLSVQKYVSKAGKIIRNLKIHGENIKQVKETVKKNYRKIVEASTSIPFVRINDLSESVIDCQLAINKLTFNPKQKGILIDNDAILISTRGSKLKPTYFHYKGIPIIVERGIIAFSINDKIIIPEHLIYELYSDLVVEQLKSIRGGGRIIPALFRSDFFELYIRVPDIQEQYRRLLDKKELYLEVKKEEEELLKVEDYIQKLEYNSLSNFKHNFMQKLERVSSGIKVIENYLEDKVYDKTSINWFEPVTKPLNETYHLKIDSLQQVFNRLKLNINDAINSLEIEIRWLEKENRPLNRKVINLYQFFKNEIIPLYIQKGNYKIHLTKDESLSQNFDFKSNVDKALIKDAISNLIVNAEKYGFREQRVEPYNILFEFSKVEEAGQNYVNIIYKNDGAPFPYGFTFKDLIQRGRRAGENSNTGIGGSFINTIIQKHGGIFREFKPNYESQFSPFNIQFEILLPLIIE</sequence>
<evidence type="ECO:0000256" key="6">
    <source>
        <dbReference type="ARBA" id="ARBA00022747"/>
    </source>
</evidence>
<evidence type="ECO:0000256" key="8">
    <source>
        <dbReference type="ARBA" id="ARBA00047942"/>
    </source>
</evidence>
<dbReference type="InterPro" id="IPR051537">
    <property type="entry name" value="DNA_Adenine_Mtase"/>
</dbReference>
<dbReference type="SUPFAM" id="SSF55874">
    <property type="entry name" value="ATPase domain of HSP90 chaperone/DNA topoisomerase II/histidine kinase"/>
    <property type="match status" value="1"/>
</dbReference>
<protein>
    <recommendedName>
        <fullName evidence="2">site-specific DNA-methyltransferase (adenine-specific)</fullName>
        <ecNumber evidence="2">2.1.1.72</ecNumber>
    </recommendedName>
</protein>
<comment type="caution">
    <text evidence="11">The sequence shown here is derived from an EMBL/GenBank/DDBJ whole genome shotgun (WGS) entry which is preliminary data.</text>
</comment>
<dbReference type="RefSeq" id="WP_302041157.1">
    <property type="nucleotide sequence ID" value="NZ_JAUKPO010000029.1"/>
</dbReference>
<evidence type="ECO:0000256" key="7">
    <source>
        <dbReference type="ARBA" id="ARBA00023125"/>
    </source>
</evidence>
<gene>
    <name evidence="11" type="ORF">Q0590_29025</name>
</gene>
<dbReference type="Pfam" id="PF02384">
    <property type="entry name" value="N6_Mtase"/>
    <property type="match status" value="1"/>
</dbReference>
<evidence type="ECO:0000259" key="10">
    <source>
        <dbReference type="Pfam" id="PF02384"/>
    </source>
</evidence>
<dbReference type="SUPFAM" id="SSF116734">
    <property type="entry name" value="DNA methylase specificity domain"/>
    <property type="match status" value="1"/>
</dbReference>
<dbReference type="EC" id="2.1.1.72" evidence="2"/>
<feature type="domain" description="DNA methylase adenine-specific" evidence="10">
    <location>
        <begin position="178"/>
        <end position="481"/>
    </location>
</feature>
<dbReference type="EMBL" id="JAUKPO010000029">
    <property type="protein sequence ID" value="MDO1450354.1"/>
    <property type="molecule type" value="Genomic_DNA"/>
</dbReference>